<reference evidence="8 9" key="1">
    <citation type="journal article" date="2014" name="BMC Genomics">
        <title>Genome based analysis of type-I polyketide synthase and nonribosomal peptide synthetase gene clusters in seven strains of five representative Nocardia species.</title>
        <authorList>
            <person name="Komaki H."/>
            <person name="Ichikawa N."/>
            <person name="Hosoyama A."/>
            <person name="Takahashi-Nakaguchi A."/>
            <person name="Matsuzawa T."/>
            <person name="Suzuki K."/>
            <person name="Fujita N."/>
            <person name="Gonoi T."/>
        </authorList>
    </citation>
    <scope>NUCLEOTIDE SEQUENCE [LARGE SCALE GENOMIC DNA]</scope>
    <source>
        <strain evidence="8 9">NBRC 15531</strain>
    </source>
</reference>
<feature type="transmembrane region" description="Helical" evidence="7">
    <location>
        <begin position="87"/>
        <end position="108"/>
    </location>
</feature>
<feature type="region of interest" description="Disordered" evidence="6">
    <location>
        <begin position="423"/>
        <end position="445"/>
    </location>
</feature>
<evidence type="ECO:0000256" key="7">
    <source>
        <dbReference type="SAM" id="Phobius"/>
    </source>
</evidence>
<dbReference type="InterPro" id="IPR011701">
    <property type="entry name" value="MFS"/>
</dbReference>
<name>U5EK27_NOCAS</name>
<evidence type="ECO:0000256" key="5">
    <source>
        <dbReference type="ARBA" id="ARBA00023136"/>
    </source>
</evidence>
<evidence type="ECO:0000256" key="1">
    <source>
        <dbReference type="ARBA" id="ARBA00004651"/>
    </source>
</evidence>
<evidence type="ECO:0000256" key="3">
    <source>
        <dbReference type="ARBA" id="ARBA00022692"/>
    </source>
</evidence>
<feature type="transmembrane region" description="Helical" evidence="7">
    <location>
        <begin position="295"/>
        <end position="315"/>
    </location>
</feature>
<evidence type="ECO:0000313" key="9">
    <source>
        <dbReference type="Proteomes" id="UP000017048"/>
    </source>
</evidence>
<proteinExistence type="predicted"/>
<evidence type="ECO:0000256" key="4">
    <source>
        <dbReference type="ARBA" id="ARBA00022989"/>
    </source>
</evidence>
<feature type="transmembrane region" description="Helical" evidence="7">
    <location>
        <begin position="235"/>
        <end position="254"/>
    </location>
</feature>
<feature type="transmembrane region" description="Helical" evidence="7">
    <location>
        <begin position="59"/>
        <end position="81"/>
    </location>
</feature>
<dbReference type="Proteomes" id="UP000017048">
    <property type="component" value="Unassembled WGS sequence"/>
</dbReference>
<keyword evidence="4 7" id="KW-1133">Transmembrane helix</keyword>
<dbReference type="Pfam" id="PF07690">
    <property type="entry name" value="MFS_1"/>
    <property type="match status" value="1"/>
</dbReference>
<comment type="subcellular location">
    <subcellularLocation>
        <location evidence="1">Cell membrane</location>
        <topology evidence="1">Multi-pass membrane protein</topology>
    </subcellularLocation>
</comment>
<sequence>MLSPNKSGAIASPESGGLAKTGFFRLWIGEASSLAGSQISALALPLIALTLLDASRSEMTLIALSESIAVVAFSLGAGAIADKRESIAVMLWSNWARLGLVAAVPILYVLDLLKLWMLIVVMIAAAGFTLLFDSAMSRYIPELVPKELLIRGNSWMQSTQATGEVGGPTLSGAIVGVIGAPAAMIADAISYLVSCVTLRSLPRHRPVANADETGNSVTRGFVNVWRSRPLRMTTFAAAHFNFFSSLFFALYLLFLVRDLGYSPLVVGLVYTTGGVGGLVGAAISEHAVRVFGKGTTLAATFTLPGVVAFMLPMSTNASTSTVASVVFAGAFVWSASVVVNVTICETLKQTLVPSHEIGRTTSAVRFMSWGIEILGTGLAALLVAADAAISTLMKVGAFGVALSGAWIIVTRSAFLDDMAAPSGESGAAVPIAGLDDNDERSTHKP</sequence>
<dbReference type="EMBL" id="BAFO02000031">
    <property type="protein sequence ID" value="GAD85479.1"/>
    <property type="molecule type" value="Genomic_DNA"/>
</dbReference>
<evidence type="ECO:0000256" key="6">
    <source>
        <dbReference type="SAM" id="MobiDB-lite"/>
    </source>
</evidence>
<feature type="transmembrane region" description="Helical" evidence="7">
    <location>
        <begin position="391"/>
        <end position="409"/>
    </location>
</feature>
<dbReference type="GeneID" id="91514193"/>
<evidence type="ECO:0000256" key="2">
    <source>
        <dbReference type="ARBA" id="ARBA00022475"/>
    </source>
</evidence>
<protein>
    <recommendedName>
        <fullName evidence="10">Major facilitator superfamily transporter</fullName>
    </recommendedName>
</protein>
<dbReference type="RefSeq" id="WP_019049943.1">
    <property type="nucleotide sequence ID" value="NZ_BAFO02000031.1"/>
</dbReference>
<dbReference type="GO" id="GO:0005886">
    <property type="term" value="C:plasma membrane"/>
    <property type="evidence" value="ECO:0007669"/>
    <property type="project" value="UniProtKB-SubCell"/>
</dbReference>
<evidence type="ECO:0008006" key="10">
    <source>
        <dbReference type="Google" id="ProtNLM"/>
    </source>
</evidence>
<dbReference type="Gene3D" id="1.20.1250.20">
    <property type="entry name" value="MFS general substrate transporter like domains"/>
    <property type="match status" value="1"/>
</dbReference>
<keyword evidence="3 7" id="KW-0812">Transmembrane</keyword>
<dbReference type="InterPro" id="IPR036259">
    <property type="entry name" value="MFS_trans_sf"/>
</dbReference>
<dbReference type="GO" id="GO:0022857">
    <property type="term" value="F:transmembrane transporter activity"/>
    <property type="evidence" value="ECO:0007669"/>
    <property type="project" value="InterPro"/>
</dbReference>
<keyword evidence="9" id="KW-1185">Reference proteome</keyword>
<dbReference type="CDD" id="cd06173">
    <property type="entry name" value="MFS_MefA_like"/>
    <property type="match status" value="1"/>
</dbReference>
<evidence type="ECO:0000313" key="8">
    <source>
        <dbReference type="EMBL" id="GAD85479.1"/>
    </source>
</evidence>
<dbReference type="PANTHER" id="PTHR23513:SF6">
    <property type="entry name" value="MAJOR FACILITATOR SUPERFAMILY ASSOCIATED DOMAIN-CONTAINING PROTEIN"/>
    <property type="match status" value="1"/>
</dbReference>
<dbReference type="SUPFAM" id="SSF103473">
    <property type="entry name" value="MFS general substrate transporter"/>
    <property type="match status" value="1"/>
</dbReference>
<organism evidence="8 9">
    <name type="scientific">Nocardia asteroides NBRC 15531</name>
    <dbReference type="NCBI Taxonomy" id="1110697"/>
    <lineage>
        <taxon>Bacteria</taxon>
        <taxon>Bacillati</taxon>
        <taxon>Actinomycetota</taxon>
        <taxon>Actinomycetes</taxon>
        <taxon>Mycobacteriales</taxon>
        <taxon>Nocardiaceae</taxon>
        <taxon>Nocardia</taxon>
    </lineage>
</organism>
<gene>
    <name evidence="8" type="ORF">NCAST_31_01750</name>
</gene>
<keyword evidence="2" id="KW-1003">Cell membrane</keyword>
<dbReference type="AlphaFoldDB" id="U5EK27"/>
<feature type="transmembrane region" description="Helical" evidence="7">
    <location>
        <begin position="321"/>
        <end position="343"/>
    </location>
</feature>
<feature type="transmembrane region" description="Helical" evidence="7">
    <location>
        <begin position="115"/>
        <end position="132"/>
    </location>
</feature>
<dbReference type="eggNOG" id="COG2814">
    <property type="taxonomic scope" value="Bacteria"/>
</dbReference>
<feature type="transmembrane region" description="Helical" evidence="7">
    <location>
        <begin position="260"/>
        <end position="283"/>
    </location>
</feature>
<comment type="caution">
    <text evidence="8">The sequence shown here is derived from an EMBL/GenBank/DDBJ whole genome shotgun (WGS) entry which is preliminary data.</text>
</comment>
<feature type="transmembrane region" description="Helical" evidence="7">
    <location>
        <begin position="364"/>
        <end position="385"/>
    </location>
</feature>
<keyword evidence="5 7" id="KW-0472">Membrane</keyword>
<dbReference type="PANTHER" id="PTHR23513">
    <property type="entry name" value="INTEGRAL MEMBRANE EFFLUX PROTEIN-RELATED"/>
    <property type="match status" value="1"/>
</dbReference>
<accession>U5EK27</accession>